<feature type="binding site" evidence="13">
    <location>
        <begin position="62"/>
        <end position="69"/>
    </location>
    <ligand>
        <name>ATP</name>
        <dbReference type="ChEBI" id="CHEBI:30616"/>
    </ligand>
</feature>
<keyword evidence="16" id="KW-1185">Reference proteome</keyword>
<keyword evidence="14" id="KW-1133">Transmembrane helix</keyword>
<keyword evidence="9 13" id="KW-0418">Kinase</keyword>
<evidence type="ECO:0000256" key="9">
    <source>
        <dbReference type="ARBA" id="ARBA00022777"/>
    </source>
</evidence>
<comment type="pathway">
    <text evidence="2 13">Glycolipid biosynthesis; lipid IV(A) biosynthesis; lipid IV(A) from (3R)-3-hydroxytetradecanoyl-[acyl-carrier-protein] and UDP-N-acetyl-alpha-D-glucosamine: step 6/6.</text>
</comment>
<keyword evidence="7 13" id="KW-0808">Transferase</keyword>
<keyword evidence="5 13" id="KW-0444">Lipid biosynthesis</keyword>
<dbReference type="RefSeq" id="WP_088618333.1">
    <property type="nucleotide sequence ID" value="NZ_CP022129.1"/>
</dbReference>
<dbReference type="GO" id="GO:0009244">
    <property type="term" value="P:lipopolysaccharide core region biosynthetic process"/>
    <property type="evidence" value="ECO:0007669"/>
    <property type="project" value="TreeGrafter"/>
</dbReference>
<evidence type="ECO:0000256" key="3">
    <source>
        <dbReference type="ARBA" id="ARBA00012071"/>
    </source>
</evidence>
<dbReference type="PANTHER" id="PTHR42724">
    <property type="entry name" value="TETRAACYLDISACCHARIDE 4'-KINASE"/>
    <property type="match status" value="1"/>
</dbReference>
<evidence type="ECO:0000256" key="13">
    <source>
        <dbReference type="HAMAP-Rule" id="MF_00409"/>
    </source>
</evidence>
<dbReference type="GO" id="GO:0005886">
    <property type="term" value="C:plasma membrane"/>
    <property type="evidence" value="ECO:0007669"/>
    <property type="project" value="TreeGrafter"/>
</dbReference>
<dbReference type="SUPFAM" id="SSF52540">
    <property type="entry name" value="P-loop containing nucleoside triphosphate hydrolases"/>
    <property type="match status" value="1"/>
</dbReference>
<dbReference type="InterPro" id="IPR003758">
    <property type="entry name" value="LpxK"/>
</dbReference>
<reference evidence="15 16" key="1">
    <citation type="submission" date="2017-06" db="EMBL/GenBank/DDBJ databases">
        <title>Genome Sequencing of the methanotroph Methylovulum psychrotolerants str. HV10-M2 isolated from a high-altitude environment.</title>
        <authorList>
            <person name="Mateos-Rivera A."/>
        </authorList>
    </citation>
    <scope>NUCLEOTIDE SEQUENCE [LARGE SCALE GENOMIC DNA]</scope>
    <source>
        <strain evidence="15 16">HV10_M2</strain>
    </source>
</reference>
<dbReference type="GO" id="GO:0009029">
    <property type="term" value="F:lipid-A 4'-kinase activity"/>
    <property type="evidence" value="ECO:0007669"/>
    <property type="project" value="UniProtKB-UniRule"/>
</dbReference>
<sequence>MKKALIRAIENIWYKDLIIGTWLMPLGFLFSDIVRLRTWLYRSGLKKVHTLPVPVIIVGNITVGGTGKTPLAIYLAGQLRAAGFRPGIISRGYRGQAQAPQFVRPDSPVAEVGDEAVLMAQRAACPVVVSPQRVAAAQYLLAHSDCNVIISDDGLQHYALGRTIEIAVVDGERRFGNGYCLPAGPLREPINRLQSVDFIVVNGDKAEPNEFAMQLKGDSAVNLVTGEQRPLSAFSGSPCHALAAIGNPERFFKQLASAGLVCKNHRFPDHYAYQSDDIRYADAYPVLMTEKDAVKCTAIATSQHWFVPVQAEPEAEFALQLLSLLQSQRHDR</sequence>
<evidence type="ECO:0000256" key="5">
    <source>
        <dbReference type="ARBA" id="ARBA00022516"/>
    </source>
</evidence>
<proteinExistence type="inferred from homology"/>
<protein>
    <recommendedName>
        <fullName evidence="4 13">Tetraacyldisaccharide 4'-kinase</fullName>
        <ecNumber evidence="3 13">2.7.1.130</ecNumber>
    </recommendedName>
    <alternativeName>
        <fullName evidence="12 13">Lipid A 4'-kinase</fullName>
    </alternativeName>
</protein>
<name>A0A1Z4BVY6_9GAMM</name>
<feature type="transmembrane region" description="Helical" evidence="14">
    <location>
        <begin position="12"/>
        <end position="31"/>
    </location>
</feature>
<dbReference type="UniPathway" id="UPA00359">
    <property type="reaction ID" value="UER00482"/>
</dbReference>
<organism evidence="15 16">
    <name type="scientific">Methylovulum psychrotolerans</name>
    <dbReference type="NCBI Taxonomy" id="1704499"/>
    <lineage>
        <taxon>Bacteria</taxon>
        <taxon>Pseudomonadati</taxon>
        <taxon>Pseudomonadota</taxon>
        <taxon>Gammaproteobacteria</taxon>
        <taxon>Methylococcales</taxon>
        <taxon>Methylococcaceae</taxon>
        <taxon>Methylovulum</taxon>
    </lineage>
</organism>
<accession>A0A1Z4BVY6</accession>
<keyword evidence="14" id="KW-0812">Transmembrane</keyword>
<evidence type="ECO:0000256" key="12">
    <source>
        <dbReference type="ARBA" id="ARBA00029757"/>
    </source>
</evidence>
<evidence type="ECO:0000313" key="15">
    <source>
        <dbReference type="EMBL" id="ASF45451.1"/>
    </source>
</evidence>
<dbReference type="Pfam" id="PF02606">
    <property type="entry name" value="LpxK"/>
    <property type="match status" value="1"/>
</dbReference>
<keyword evidence="11 13" id="KW-0443">Lipid metabolism</keyword>
<comment type="function">
    <text evidence="1 13">Transfers the gamma-phosphate of ATP to the 4'-position of a tetraacyldisaccharide 1-phosphate intermediate (termed DS-1-P) to form tetraacyldisaccharide 1,4'-bis-phosphate (lipid IVA).</text>
</comment>
<dbReference type="OrthoDB" id="9766423at2"/>
<dbReference type="GO" id="GO:0005524">
    <property type="term" value="F:ATP binding"/>
    <property type="evidence" value="ECO:0007669"/>
    <property type="project" value="UniProtKB-UniRule"/>
</dbReference>
<evidence type="ECO:0000256" key="4">
    <source>
        <dbReference type="ARBA" id="ARBA00016436"/>
    </source>
</evidence>
<dbReference type="KEGG" id="mpsy:CEK71_04875"/>
<keyword evidence="8 13" id="KW-0547">Nucleotide-binding</keyword>
<keyword evidence="14" id="KW-0472">Membrane</keyword>
<dbReference type="EMBL" id="CP022129">
    <property type="protein sequence ID" value="ASF45451.1"/>
    <property type="molecule type" value="Genomic_DNA"/>
</dbReference>
<evidence type="ECO:0000256" key="8">
    <source>
        <dbReference type="ARBA" id="ARBA00022741"/>
    </source>
</evidence>
<dbReference type="InterPro" id="IPR027417">
    <property type="entry name" value="P-loop_NTPase"/>
</dbReference>
<dbReference type="HAMAP" id="MF_00409">
    <property type="entry name" value="LpxK"/>
    <property type="match status" value="1"/>
</dbReference>
<dbReference type="Proteomes" id="UP000197019">
    <property type="component" value="Chromosome"/>
</dbReference>
<dbReference type="NCBIfam" id="TIGR00682">
    <property type="entry name" value="lpxK"/>
    <property type="match status" value="1"/>
</dbReference>
<evidence type="ECO:0000256" key="14">
    <source>
        <dbReference type="SAM" id="Phobius"/>
    </source>
</evidence>
<dbReference type="AlphaFoldDB" id="A0A1Z4BVY6"/>
<evidence type="ECO:0000313" key="16">
    <source>
        <dbReference type="Proteomes" id="UP000197019"/>
    </source>
</evidence>
<evidence type="ECO:0000256" key="6">
    <source>
        <dbReference type="ARBA" id="ARBA00022556"/>
    </source>
</evidence>
<gene>
    <name evidence="13" type="primary">lpxK</name>
    <name evidence="15" type="ORF">CEK71_04875</name>
</gene>
<keyword evidence="6 13" id="KW-0441">Lipid A biosynthesis</keyword>
<evidence type="ECO:0000256" key="10">
    <source>
        <dbReference type="ARBA" id="ARBA00022840"/>
    </source>
</evidence>
<comment type="catalytic activity">
    <reaction evidence="13">
        <text>a lipid A disaccharide + ATP = a lipid IVA + ADP + H(+)</text>
        <dbReference type="Rhea" id="RHEA:67840"/>
        <dbReference type="ChEBI" id="CHEBI:15378"/>
        <dbReference type="ChEBI" id="CHEBI:30616"/>
        <dbReference type="ChEBI" id="CHEBI:176343"/>
        <dbReference type="ChEBI" id="CHEBI:176425"/>
        <dbReference type="ChEBI" id="CHEBI:456216"/>
        <dbReference type="EC" id="2.7.1.130"/>
    </reaction>
</comment>
<dbReference type="PANTHER" id="PTHR42724:SF1">
    <property type="entry name" value="TETRAACYLDISACCHARIDE 4'-KINASE, MITOCHONDRIAL-RELATED"/>
    <property type="match status" value="1"/>
</dbReference>
<evidence type="ECO:0000256" key="1">
    <source>
        <dbReference type="ARBA" id="ARBA00002274"/>
    </source>
</evidence>
<keyword evidence="10 13" id="KW-0067">ATP-binding</keyword>
<dbReference type="EC" id="2.7.1.130" evidence="3 13"/>
<evidence type="ECO:0000256" key="2">
    <source>
        <dbReference type="ARBA" id="ARBA00004870"/>
    </source>
</evidence>
<evidence type="ECO:0000256" key="11">
    <source>
        <dbReference type="ARBA" id="ARBA00023098"/>
    </source>
</evidence>
<comment type="similarity">
    <text evidence="13">Belongs to the LpxK family.</text>
</comment>
<evidence type="ECO:0000256" key="7">
    <source>
        <dbReference type="ARBA" id="ARBA00022679"/>
    </source>
</evidence>
<dbReference type="GO" id="GO:0009245">
    <property type="term" value="P:lipid A biosynthetic process"/>
    <property type="evidence" value="ECO:0007669"/>
    <property type="project" value="UniProtKB-UniRule"/>
</dbReference>